<protein>
    <submittedName>
        <fullName evidence="2">Semaphorin 4D</fullName>
    </submittedName>
</protein>
<dbReference type="InterPro" id="IPR015943">
    <property type="entry name" value="WD40/YVTN_repeat-like_dom_sf"/>
</dbReference>
<name>A0A7J7RT45_PIPKU</name>
<evidence type="ECO:0000256" key="1">
    <source>
        <dbReference type="SAM" id="MobiDB-lite"/>
    </source>
</evidence>
<dbReference type="Gene3D" id="2.130.10.10">
    <property type="entry name" value="YVTN repeat-like/Quinoprotein amine dehydrogenase"/>
    <property type="match status" value="1"/>
</dbReference>
<evidence type="ECO:0000313" key="3">
    <source>
        <dbReference type="Proteomes" id="UP000558488"/>
    </source>
</evidence>
<dbReference type="EMBL" id="JACAGB010000061">
    <property type="protein sequence ID" value="KAF6279313.1"/>
    <property type="molecule type" value="Genomic_DNA"/>
</dbReference>
<feature type="region of interest" description="Disordered" evidence="1">
    <location>
        <begin position="178"/>
        <end position="211"/>
    </location>
</feature>
<comment type="caution">
    <text evidence="2">The sequence shown here is derived from an EMBL/GenBank/DDBJ whole genome shotgun (WGS) entry which is preliminary data.</text>
</comment>
<keyword evidence="3" id="KW-1185">Reference proteome</keyword>
<proteinExistence type="predicted"/>
<dbReference type="InterPro" id="IPR036352">
    <property type="entry name" value="Semap_dom_sf"/>
</dbReference>
<sequence length="211" mass="22462">MCARTGGPLTALAVVFGAAVAFAPIPRITWEHTEVQLARFHQPGIFNYSALLLSADADTLYVGAREAVFAVDTLNVSQKRHEVGPAPALRSRPQTLLLLPPVAHSSPGHRPSPAVPPAPARLTDSRPWAAGPAIRKLPSCCVHTATARVPHILTRNHPFSGVSEGLIGTVVTLHRSRGRAEMDPTPAPHPAPGQGWPVLPTFPPATRSMRL</sequence>
<gene>
    <name evidence="2" type="ORF">mPipKuh1_015556</name>
</gene>
<evidence type="ECO:0000313" key="2">
    <source>
        <dbReference type="EMBL" id="KAF6279313.1"/>
    </source>
</evidence>
<dbReference type="Proteomes" id="UP000558488">
    <property type="component" value="Unassembled WGS sequence"/>
</dbReference>
<organism evidence="2 3">
    <name type="scientific">Pipistrellus kuhlii</name>
    <name type="common">Kuhl's pipistrelle</name>
    <dbReference type="NCBI Taxonomy" id="59472"/>
    <lineage>
        <taxon>Eukaryota</taxon>
        <taxon>Metazoa</taxon>
        <taxon>Chordata</taxon>
        <taxon>Craniata</taxon>
        <taxon>Vertebrata</taxon>
        <taxon>Euteleostomi</taxon>
        <taxon>Mammalia</taxon>
        <taxon>Eutheria</taxon>
        <taxon>Laurasiatheria</taxon>
        <taxon>Chiroptera</taxon>
        <taxon>Yangochiroptera</taxon>
        <taxon>Vespertilionidae</taxon>
        <taxon>Pipistrellus</taxon>
    </lineage>
</organism>
<reference evidence="2 3" key="1">
    <citation type="journal article" date="2020" name="Nature">
        <title>Six reference-quality genomes reveal evolution of bat adaptations.</title>
        <authorList>
            <person name="Jebb D."/>
            <person name="Huang Z."/>
            <person name="Pippel M."/>
            <person name="Hughes G.M."/>
            <person name="Lavrichenko K."/>
            <person name="Devanna P."/>
            <person name="Winkler S."/>
            <person name="Jermiin L.S."/>
            <person name="Skirmuntt E.C."/>
            <person name="Katzourakis A."/>
            <person name="Burkitt-Gray L."/>
            <person name="Ray D.A."/>
            <person name="Sullivan K.A.M."/>
            <person name="Roscito J.G."/>
            <person name="Kirilenko B.M."/>
            <person name="Davalos L.M."/>
            <person name="Corthals A.P."/>
            <person name="Power M.L."/>
            <person name="Jones G."/>
            <person name="Ransome R.D."/>
            <person name="Dechmann D.K.N."/>
            <person name="Locatelli A.G."/>
            <person name="Puechmaille S.J."/>
            <person name="Fedrigo O."/>
            <person name="Jarvis E.D."/>
            <person name="Hiller M."/>
            <person name="Vernes S.C."/>
            <person name="Myers E.W."/>
            <person name="Teeling E.C."/>
        </authorList>
    </citation>
    <scope>NUCLEOTIDE SEQUENCE [LARGE SCALE GENOMIC DNA]</scope>
    <source>
        <strain evidence="2">MPipKuh1</strain>
        <tissue evidence="2">Flight muscle</tissue>
    </source>
</reference>
<dbReference type="AlphaFoldDB" id="A0A7J7RT45"/>
<dbReference type="SUPFAM" id="SSF101912">
    <property type="entry name" value="Sema domain"/>
    <property type="match status" value="1"/>
</dbReference>
<accession>A0A7J7RT45</accession>